<dbReference type="Proteomes" id="UP001209083">
    <property type="component" value="Chromosome"/>
</dbReference>
<dbReference type="PANTHER" id="PTHR11986">
    <property type="entry name" value="AMINOTRANSFERASE CLASS III"/>
    <property type="match status" value="1"/>
</dbReference>
<organism evidence="5 6">
    <name type="scientific">Saxibacter everestensis</name>
    <dbReference type="NCBI Taxonomy" id="2909229"/>
    <lineage>
        <taxon>Bacteria</taxon>
        <taxon>Bacillati</taxon>
        <taxon>Actinomycetota</taxon>
        <taxon>Actinomycetes</taxon>
        <taxon>Micrococcales</taxon>
        <taxon>Brevibacteriaceae</taxon>
        <taxon>Saxibacter</taxon>
    </lineage>
</organism>
<dbReference type="RefSeq" id="WP_349638091.1">
    <property type="nucleotide sequence ID" value="NZ_CP090958.1"/>
</dbReference>
<proteinExistence type="inferred from homology"/>
<dbReference type="SUPFAM" id="SSF53383">
    <property type="entry name" value="PLP-dependent transferases"/>
    <property type="match status" value="1"/>
</dbReference>
<dbReference type="InterPro" id="IPR049704">
    <property type="entry name" value="Aminotrans_3_PPA_site"/>
</dbReference>
<dbReference type="GO" id="GO:0008483">
    <property type="term" value="F:transaminase activity"/>
    <property type="evidence" value="ECO:0007669"/>
    <property type="project" value="UniProtKB-KW"/>
</dbReference>
<accession>A0ABY8QSL8</accession>
<dbReference type="PANTHER" id="PTHR11986:SF58">
    <property type="entry name" value="LEUCINE_METHIONINE RACEMASE"/>
    <property type="match status" value="1"/>
</dbReference>
<dbReference type="EMBL" id="CP090958">
    <property type="protein sequence ID" value="WGW11304.1"/>
    <property type="molecule type" value="Genomic_DNA"/>
</dbReference>
<dbReference type="Pfam" id="PF00202">
    <property type="entry name" value="Aminotran_3"/>
    <property type="match status" value="1"/>
</dbReference>
<dbReference type="PROSITE" id="PS00600">
    <property type="entry name" value="AA_TRANSFER_CLASS_3"/>
    <property type="match status" value="1"/>
</dbReference>
<dbReference type="InterPro" id="IPR050103">
    <property type="entry name" value="Class-III_PLP-dep_AT"/>
</dbReference>
<dbReference type="InterPro" id="IPR005814">
    <property type="entry name" value="Aminotrans_3"/>
</dbReference>
<comment type="similarity">
    <text evidence="2 4">Belongs to the class-III pyridoxal-phosphate-dependent aminotransferase family.</text>
</comment>
<dbReference type="CDD" id="cd00610">
    <property type="entry name" value="OAT_like"/>
    <property type="match status" value="1"/>
</dbReference>
<evidence type="ECO:0000313" key="5">
    <source>
        <dbReference type="EMBL" id="WGW11304.1"/>
    </source>
</evidence>
<dbReference type="InterPro" id="IPR015421">
    <property type="entry name" value="PyrdxlP-dep_Trfase_major"/>
</dbReference>
<keyword evidence="6" id="KW-1185">Reference proteome</keyword>
<keyword evidence="3 4" id="KW-0663">Pyridoxal phosphate</keyword>
<evidence type="ECO:0000256" key="4">
    <source>
        <dbReference type="RuleBase" id="RU003560"/>
    </source>
</evidence>
<gene>
    <name evidence="5" type="ORF">LWF01_14590</name>
</gene>
<protein>
    <submittedName>
        <fullName evidence="5">Aminotransferase class III-fold pyridoxal phosphate-dependent enzyme</fullName>
    </submittedName>
</protein>
<name>A0ABY8QSL8_9MICO</name>
<keyword evidence="5" id="KW-0808">Transferase</keyword>
<evidence type="ECO:0000256" key="3">
    <source>
        <dbReference type="ARBA" id="ARBA00022898"/>
    </source>
</evidence>
<dbReference type="InterPro" id="IPR015422">
    <property type="entry name" value="PyrdxlP-dep_Trfase_small"/>
</dbReference>
<keyword evidence="5" id="KW-0032">Aminotransferase</keyword>
<dbReference type="Gene3D" id="3.90.1150.10">
    <property type="entry name" value="Aspartate Aminotransferase, domain 1"/>
    <property type="match status" value="1"/>
</dbReference>
<evidence type="ECO:0000256" key="2">
    <source>
        <dbReference type="ARBA" id="ARBA00008954"/>
    </source>
</evidence>
<reference evidence="5 6" key="1">
    <citation type="submission" date="2023-05" db="EMBL/GenBank/DDBJ databases">
        <title>Lithophilousrod everest ZFBP1038 complete genpme.</title>
        <authorList>
            <person name="Tian M."/>
        </authorList>
    </citation>
    <scope>NUCLEOTIDE SEQUENCE [LARGE SCALE GENOMIC DNA]</scope>
    <source>
        <strain evidence="5 6">ZFBP1038</strain>
    </source>
</reference>
<dbReference type="Gene3D" id="3.40.640.10">
    <property type="entry name" value="Type I PLP-dependent aspartate aminotransferase-like (Major domain)"/>
    <property type="match status" value="1"/>
</dbReference>
<evidence type="ECO:0000313" key="6">
    <source>
        <dbReference type="Proteomes" id="UP001209083"/>
    </source>
</evidence>
<evidence type="ECO:0000256" key="1">
    <source>
        <dbReference type="ARBA" id="ARBA00001933"/>
    </source>
</evidence>
<dbReference type="PIRSF" id="PIRSF000521">
    <property type="entry name" value="Transaminase_4ab_Lys_Orn"/>
    <property type="match status" value="1"/>
</dbReference>
<sequence>MTTLSPILKQATPVVVDHAKGSWIFGDDGRKYLDFTTGIGVTSTGHCHPDVVAAAQEQVGKIIHAQYTTVMHKPLMALTEKLGEVLPAGLDSVYYANSGSEAVEASIRLARMATGRPNIVAFHGGFHGRTVAAASLTTAGTKFRSGFSPIMGGVQIAPFPYAFRYGWDEDTAIDFALKELDYLLTTVSSPKDTAGFIIEPVLGDGGYLPTPPRFLEGIRERADRHGIVLILDEVQAGVGRTGKFWGHDWADITPDVVITAKGLASGFPISAIAASGELMAKAWPGSQGGTYGGNAVAAAAAVATLDVIARENLVANAAERGRELRAGLEGLQNDDPRMGDVRGLGLMQAIEYVDADGNPDAATASAIQQAAIAEDLLLLTCGSAGNVIRVIPPLVVSAEEIGIGLDAFARASKAIQA</sequence>
<dbReference type="InterPro" id="IPR015424">
    <property type="entry name" value="PyrdxlP-dep_Trfase"/>
</dbReference>
<comment type="cofactor">
    <cofactor evidence="1">
        <name>pyridoxal 5'-phosphate</name>
        <dbReference type="ChEBI" id="CHEBI:597326"/>
    </cofactor>
</comment>